<dbReference type="EMBL" id="MU006568">
    <property type="protein sequence ID" value="KAF2748787.1"/>
    <property type="molecule type" value="Genomic_DNA"/>
</dbReference>
<evidence type="ECO:0000313" key="2">
    <source>
        <dbReference type="Proteomes" id="UP000799440"/>
    </source>
</evidence>
<proteinExistence type="predicted"/>
<dbReference type="Proteomes" id="UP000799440">
    <property type="component" value="Unassembled WGS sequence"/>
</dbReference>
<organism evidence="1 2">
    <name type="scientific">Sporormia fimetaria CBS 119925</name>
    <dbReference type="NCBI Taxonomy" id="1340428"/>
    <lineage>
        <taxon>Eukaryota</taxon>
        <taxon>Fungi</taxon>
        <taxon>Dikarya</taxon>
        <taxon>Ascomycota</taxon>
        <taxon>Pezizomycotina</taxon>
        <taxon>Dothideomycetes</taxon>
        <taxon>Pleosporomycetidae</taxon>
        <taxon>Pleosporales</taxon>
        <taxon>Sporormiaceae</taxon>
        <taxon>Sporormia</taxon>
    </lineage>
</organism>
<name>A0A6A6VI50_9PLEO</name>
<sequence>MRIRALQQTPTFRGSRPYRCNFQRWSGISQQCSLFKAGQRMVSSSSKNDPFGSMDNSQVAKSGIVEGSEWTAWVRKREIAAGRGPLTGLPRPEYVRPTEEEMLDWRKTLYRNIIESLMSYPLKPGTPWGFVVYRAAYGPETEAPWKRILEKIQNPDSLRPEHLKGPDRLLPYYKLTVMEDKKRFSGADSHTIREAFLEWVADDLPPRLSEPERYGGVENGKKKILGTNKPEHETVDEKYNHSYYSVPPRWNFCLFVDHQCLRSLDREECPGYLRTDPPVVKMVRSWYDEGRCEEIAEGWEDGETDDPFQDVGWMYIFADSHVGWYDLLVSPQEWDENAIYRRPEKNRPTSDHYSF</sequence>
<dbReference type="OrthoDB" id="3799506at2759"/>
<evidence type="ECO:0000313" key="1">
    <source>
        <dbReference type="EMBL" id="KAF2748787.1"/>
    </source>
</evidence>
<accession>A0A6A6VI50</accession>
<gene>
    <name evidence="1" type="ORF">M011DRAFT_466559</name>
</gene>
<reference evidence="1" key="1">
    <citation type="journal article" date="2020" name="Stud. Mycol.">
        <title>101 Dothideomycetes genomes: a test case for predicting lifestyles and emergence of pathogens.</title>
        <authorList>
            <person name="Haridas S."/>
            <person name="Albert R."/>
            <person name="Binder M."/>
            <person name="Bloem J."/>
            <person name="Labutti K."/>
            <person name="Salamov A."/>
            <person name="Andreopoulos B."/>
            <person name="Baker S."/>
            <person name="Barry K."/>
            <person name="Bills G."/>
            <person name="Bluhm B."/>
            <person name="Cannon C."/>
            <person name="Castanera R."/>
            <person name="Culley D."/>
            <person name="Daum C."/>
            <person name="Ezra D."/>
            <person name="Gonzalez J."/>
            <person name="Henrissat B."/>
            <person name="Kuo A."/>
            <person name="Liang C."/>
            <person name="Lipzen A."/>
            <person name="Lutzoni F."/>
            <person name="Magnuson J."/>
            <person name="Mondo S."/>
            <person name="Nolan M."/>
            <person name="Ohm R."/>
            <person name="Pangilinan J."/>
            <person name="Park H.-J."/>
            <person name="Ramirez L."/>
            <person name="Alfaro M."/>
            <person name="Sun H."/>
            <person name="Tritt A."/>
            <person name="Yoshinaga Y."/>
            <person name="Zwiers L.-H."/>
            <person name="Turgeon B."/>
            <person name="Goodwin S."/>
            <person name="Spatafora J."/>
            <person name="Crous P."/>
            <person name="Grigoriev I."/>
        </authorList>
    </citation>
    <scope>NUCLEOTIDE SEQUENCE</scope>
    <source>
        <strain evidence="1">CBS 119925</strain>
    </source>
</reference>
<keyword evidence="2" id="KW-1185">Reference proteome</keyword>
<protein>
    <submittedName>
        <fullName evidence="1">Uncharacterized protein</fullName>
    </submittedName>
</protein>
<dbReference type="AlphaFoldDB" id="A0A6A6VI50"/>